<dbReference type="EMBL" id="JBHSAB010000001">
    <property type="protein sequence ID" value="MFC3907967.1"/>
    <property type="molecule type" value="Genomic_DNA"/>
</dbReference>
<dbReference type="InterPro" id="IPR000644">
    <property type="entry name" value="CBS_dom"/>
</dbReference>
<dbReference type="PANTHER" id="PTHR43080">
    <property type="entry name" value="CBS DOMAIN-CONTAINING PROTEIN CBSX3, MITOCHONDRIAL"/>
    <property type="match status" value="1"/>
</dbReference>
<gene>
    <name evidence="4" type="ORF">ACFORL_02580</name>
</gene>
<dbReference type="InterPro" id="IPR051257">
    <property type="entry name" value="Diverse_CBS-Domain"/>
</dbReference>
<evidence type="ECO:0000313" key="4">
    <source>
        <dbReference type="EMBL" id="MFC3907967.1"/>
    </source>
</evidence>
<dbReference type="InterPro" id="IPR046342">
    <property type="entry name" value="CBS_dom_sf"/>
</dbReference>
<dbReference type="Proteomes" id="UP001595758">
    <property type="component" value="Unassembled WGS sequence"/>
</dbReference>
<reference evidence="5" key="1">
    <citation type="journal article" date="2019" name="Int. J. Syst. Evol. Microbiol.">
        <title>The Global Catalogue of Microorganisms (GCM) 10K type strain sequencing project: providing services to taxonomists for standard genome sequencing and annotation.</title>
        <authorList>
            <consortium name="The Broad Institute Genomics Platform"/>
            <consortium name="The Broad Institute Genome Sequencing Center for Infectious Disease"/>
            <person name="Wu L."/>
            <person name="Ma J."/>
        </authorList>
    </citation>
    <scope>NUCLEOTIDE SEQUENCE [LARGE SCALE GENOMIC DNA]</scope>
    <source>
        <strain evidence="5">CCUG 59858</strain>
    </source>
</reference>
<dbReference type="SMART" id="SM00116">
    <property type="entry name" value="CBS"/>
    <property type="match status" value="2"/>
</dbReference>
<sequence length="143" mass="16093">MAELIYSALSNPRRPIVYVDPQLSVTHCVNLMIRQDVGALVVHDDKRLLGMVTERDIVRSCINQHLDPDVATAGDIAYTDVSILTVDMPVEAAMEVITKTKRRHVLIEENGILIAVLSIGDLLFHILESKQQEIKHLENYIHT</sequence>
<feature type="domain" description="CBS" evidence="3">
    <location>
        <begin position="12"/>
        <end position="68"/>
    </location>
</feature>
<comment type="caution">
    <text evidence="4">The sequence shown here is derived from an EMBL/GenBank/DDBJ whole genome shotgun (WGS) entry which is preliminary data.</text>
</comment>
<dbReference type="PANTHER" id="PTHR43080:SF2">
    <property type="entry name" value="CBS DOMAIN-CONTAINING PROTEIN"/>
    <property type="match status" value="1"/>
</dbReference>
<proteinExistence type="predicted"/>
<name>A0ABV8CCN3_9GAMM</name>
<dbReference type="PROSITE" id="PS51371">
    <property type="entry name" value="CBS"/>
    <property type="match status" value="2"/>
</dbReference>
<evidence type="ECO:0000256" key="1">
    <source>
        <dbReference type="ARBA" id="ARBA00023122"/>
    </source>
</evidence>
<dbReference type="Gene3D" id="3.10.580.10">
    <property type="entry name" value="CBS-domain"/>
    <property type="match status" value="1"/>
</dbReference>
<evidence type="ECO:0000256" key="2">
    <source>
        <dbReference type="PROSITE-ProRule" id="PRU00703"/>
    </source>
</evidence>
<organism evidence="4 5">
    <name type="scientific">Legionella dresdenensis</name>
    <dbReference type="NCBI Taxonomy" id="450200"/>
    <lineage>
        <taxon>Bacteria</taxon>
        <taxon>Pseudomonadati</taxon>
        <taxon>Pseudomonadota</taxon>
        <taxon>Gammaproteobacteria</taxon>
        <taxon>Legionellales</taxon>
        <taxon>Legionellaceae</taxon>
        <taxon>Legionella</taxon>
    </lineage>
</organism>
<dbReference type="RefSeq" id="WP_382340782.1">
    <property type="nucleotide sequence ID" value="NZ_JBHSAB010000001.1"/>
</dbReference>
<keyword evidence="1 2" id="KW-0129">CBS domain</keyword>
<dbReference type="Pfam" id="PF00571">
    <property type="entry name" value="CBS"/>
    <property type="match status" value="2"/>
</dbReference>
<keyword evidence="5" id="KW-1185">Reference proteome</keyword>
<evidence type="ECO:0000259" key="3">
    <source>
        <dbReference type="PROSITE" id="PS51371"/>
    </source>
</evidence>
<evidence type="ECO:0000313" key="5">
    <source>
        <dbReference type="Proteomes" id="UP001595758"/>
    </source>
</evidence>
<protein>
    <submittedName>
        <fullName evidence="4">Cyclic nucleotide-binding/CBS domain-containing protein</fullName>
    </submittedName>
</protein>
<feature type="domain" description="CBS" evidence="3">
    <location>
        <begin position="77"/>
        <end position="133"/>
    </location>
</feature>
<dbReference type="SUPFAM" id="SSF54631">
    <property type="entry name" value="CBS-domain pair"/>
    <property type="match status" value="1"/>
</dbReference>
<accession>A0ABV8CCN3</accession>